<dbReference type="Pfam" id="PF09084">
    <property type="entry name" value="NMT1"/>
    <property type="match status" value="1"/>
</dbReference>
<evidence type="ECO:0000256" key="6">
    <source>
        <dbReference type="ARBA" id="ARBA00022777"/>
    </source>
</evidence>
<dbReference type="Pfam" id="PF02518">
    <property type="entry name" value="HATPase_c"/>
    <property type="match status" value="1"/>
</dbReference>
<dbReference type="PROSITE" id="PS50110">
    <property type="entry name" value="RESPONSE_REGULATORY"/>
    <property type="match status" value="1"/>
</dbReference>
<evidence type="ECO:0000313" key="16">
    <source>
        <dbReference type="Proteomes" id="UP001165069"/>
    </source>
</evidence>
<dbReference type="Gene3D" id="3.30.565.10">
    <property type="entry name" value="Histidine kinase-like ATPase, C-terminal domain"/>
    <property type="match status" value="1"/>
</dbReference>
<evidence type="ECO:0000256" key="5">
    <source>
        <dbReference type="ARBA" id="ARBA00022741"/>
    </source>
</evidence>
<evidence type="ECO:0000256" key="1">
    <source>
        <dbReference type="ARBA" id="ARBA00000085"/>
    </source>
</evidence>
<dbReference type="InterPro" id="IPR011006">
    <property type="entry name" value="CheY-like_superfamily"/>
</dbReference>
<protein>
    <recommendedName>
        <fullName evidence="2">histidine kinase</fullName>
        <ecNumber evidence="2">2.7.13.3</ecNumber>
    </recommendedName>
</protein>
<keyword evidence="4" id="KW-0808">Transferase</keyword>
<dbReference type="InterPro" id="IPR015168">
    <property type="entry name" value="SsuA/THI5"/>
</dbReference>
<feature type="chain" id="PRO_5047125544" description="histidine kinase" evidence="12">
    <location>
        <begin position="26"/>
        <end position="745"/>
    </location>
</feature>
<evidence type="ECO:0000256" key="3">
    <source>
        <dbReference type="ARBA" id="ARBA00022553"/>
    </source>
</evidence>
<feature type="signal peptide" evidence="12">
    <location>
        <begin position="1"/>
        <end position="25"/>
    </location>
</feature>
<evidence type="ECO:0000256" key="4">
    <source>
        <dbReference type="ARBA" id="ARBA00022679"/>
    </source>
</evidence>
<gene>
    <name evidence="15" type="ORF">GETHLI_23900</name>
</gene>
<dbReference type="SUPFAM" id="SSF53850">
    <property type="entry name" value="Periplasmic binding protein-like II"/>
    <property type="match status" value="1"/>
</dbReference>
<evidence type="ECO:0000256" key="10">
    <source>
        <dbReference type="SAM" id="Coils"/>
    </source>
</evidence>
<dbReference type="InterPro" id="IPR036097">
    <property type="entry name" value="HisK_dim/P_sf"/>
</dbReference>
<evidence type="ECO:0000256" key="2">
    <source>
        <dbReference type="ARBA" id="ARBA00012438"/>
    </source>
</evidence>
<feature type="domain" description="Histidine kinase" evidence="13">
    <location>
        <begin position="397"/>
        <end position="606"/>
    </location>
</feature>
<dbReference type="SMART" id="SM00388">
    <property type="entry name" value="HisKA"/>
    <property type="match status" value="1"/>
</dbReference>
<keyword evidence="16" id="KW-1185">Reference proteome</keyword>
<dbReference type="InterPro" id="IPR001789">
    <property type="entry name" value="Sig_transdc_resp-reg_receiver"/>
</dbReference>
<organism evidence="15 16">
    <name type="scientific">Geothrix limicola</name>
    <dbReference type="NCBI Taxonomy" id="2927978"/>
    <lineage>
        <taxon>Bacteria</taxon>
        <taxon>Pseudomonadati</taxon>
        <taxon>Acidobacteriota</taxon>
        <taxon>Holophagae</taxon>
        <taxon>Holophagales</taxon>
        <taxon>Holophagaceae</taxon>
        <taxon>Geothrix</taxon>
    </lineage>
</organism>
<reference evidence="15 16" key="1">
    <citation type="journal article" date="2023" name="Antonie Van Leeuwenhoek">
        <title>Mesoterricola silvestris gen. nov., sp. nov., Mesoterricola sediminis sp. nov., Geothrix oryzae sp. nov., Geothrix edaphica sp. nov., Geothrix rubra sp. nov., and Geothrix limicola sp. nov., six novel members of Acidobacteriota isolated from soils.</title>
        <authorList>
            <person name="Itoh H."/>
            <person name="Sugisawa Y."/>
            <person name="Mise K."/>
            <person name="Xu Z."/>
            <person name="Kuniyasu M."/>
            <person name="Ushijima N."/>
            <person name="Kawano K."/>
            <person name="Kobayashi E."/>
            <person name="Shiratori Y."/>
            <person name="Masuda Y."/>
            <person name="Senoo K."/>
        </authorList>
    </citation>
    <scope>NUCLEOTIDE SEQUENCE [LARGE SCALE GENOMIC DNA]</scope>
    <source>
        <strain evidence="15 16">Red804</strain>
    </source>
</reference>
<dbReference type="Proteomes" id="UP001165069">
    <property type="component" value="Unassembled WGS sequence"/>
</dbReference>
<comment type="catalytic activity">
    <reaction evidence="1">
        <text>ATP + protein L-histidine = ADP + protein N-phospho-L-histidine.</text>
        <dbReference type="EC" id="2.7.13.3"/>
    </reaction>
</comment>
<dbReference type="PROSITE" id="PS50109">
    <property type="entry name" value="HIS_KIN"/>
    <property type="match status" value="1"/>
</dbReference>
<dbReference type="RefSeq" id="WP_285575563.1">
    <property type="nucleotide sequence ID" value="NZ_BSDE01000004.1"/>
</dbReference>
<dbReference type="EMBL" id="BSDE01000004">
    <property type="protein sequence ID" value="GLH73888.1"/>
    <property type="molecule type" value="Genomic_DNA"/>
</dbReference>
<evidence type="ECO:0000259" key="13">
    <source>
        <dbReference type="PROSITE" id="PS50109"/>
    </source>
</evidence>
<dbReference type="InterPro" id="IPR004358">
    <property type="entry name" value="Sig_transdc_His_kin-like_C"/>
</dbReference>
<keyword evidence="11" id="KW-1133">Transmembrane helix</keyword>
<accession>A0ABQ5QHR0</accession>
<dbReference type="InterPro" id="IPR003594">
    <property type="entry name" value="HATPase_dom"/>
</dbReference>
<keyword evidence="8" id="KW-0902">Two-component regulatory system</keyword>
<dbReference type="InterPro" id="IPR003661">
    <property type="entry name" value="HisK_dim/P_dom"/>
</dbReference>
<name>A0ABQ5QHR0_9BACT</name>
<keyword evidence="5" id="KW-0547">Nucleotide-binding</keyword>
<keyword evidence="6" id="KW-0418">Kinase</keyword>
<dbReference type="Gene3D" id="3.40.50.2300">
    <property type="match status" value="1"/>
</dbReference>
<dbReference type="PANTHER" id="PTHR43065">
    <property type="entry name" value="SENSOR HISTIDINE KINASE"/>
    <property type="match status" value="1"/>
</dbReference>
<evidence type="ECO:0000313" key="15">
    <source>
        <dbReference type="EMBL" id="GLH73888.1"/>
    </source>
</evidence>
<dbReference type="SUPFAM" id="SSF52172">
    <property type="entry name" value="CheY-like"/>
    <property type="match status" value="1"/>
</dbReference>
<dbReference type="PRINTS" id="PR00344">
    <property type="entry name" value="BCTRLSENSOR"/>
</dbReference>
<feature type="modified residue" description="4-aspartylphosphate" evidence="9">
    <location>
        <position position="678"/>
    </location>
</feature>
<dbReference type="SMART" id="SM00387">
    <property type="entry name" value="HATPase_c"/>
    <property type="match status" value="1"/>
</dbReference>
<dbReference type="InterPro" id="IPR005467">
    <property type="entry name" value="His_kinase_dom"/>
</dbReference>
<keyword evidence="12" id="KW-0732">Signal</keyword>
<evidence type="ECO:0000256" key="11">
    <source>
        <dbReference type="SAM" id="Phobius"/>
    </source>
</evidence>
<evidence type="ECO:0000256" key="12">
    <source>
        <dbReference type="SAM" id="SignalP"/>
    </source>
</evidence>
<dbReference type="SUPFAM" id="SSF47384">
    <property type="entry name" value="Homodimeric domain of signal transducing histidine kinase"/>
    <property type="match status" value="1"/>
</dbReference>
<keyword evidence="11" id="KW-0472">Membrane</keyword>
<dbReference type="Pfam" id="PF00512">
    <property type="entry name" value="HisKA"/>
    <property type="match status" value="1"/>
</dbReference>
<dbReference type="CDD" id="cd00082">
    <property type="entry name" value="HisKA"/>
    <property type="match status" value="1"/>
</dbReference>
<comment type="caution">
    <text evidence="15">The sequence shown here is derived from an EMBL/GenBank/DDBJ whole genome shotgun (WGS) entry which is preliminary data.</text>
</comment>
<dbReference type="SMART" id="SM00448">
    <property type="entry name" value="REC"/>
    <property type="match status" value="1"/>
</dbReference>
<dbReference type="Pfam" id="PF00072">
    <property type="entry name" value="Response_reg"/>
    <property type="match status" value="1"/>
</dbReference>
<dbReference type="SUPFAM" id="SSF55874">
    <property type="entry name" value="ATPase domain of HSP90 chaperone/DNA topoisomerase II/histidine kinase"/>
    <property type="match status" value="1"/>
</dbReference>
<feature type="transmembrane region" description="Helical" evidence="11">
    <location>
        <begin position="326"/>
        <end position="352"/>
    </location>
</feature>
<feature type="coiled-coil region" evidence="10">
    <location>
        <begin position="354"/>
        <end position="388"/>
    </location>
</feature>
<dbReference type="EC" id="2.7.13.3" evidence="2"/>
<keyword evidence="7" id="KW-0067">ATP-binding</keyword>
<evidence type="ECO:0000256" key="7">
    <source>
        <dbReference type="ARBA" id="ARBA00022840"/>
    </source>
</evidence>
<keyword evidence="11" id="KW-0812">Transmembrane</keyword>
<evidence type="ECO:0000256" key="9">
    <source>
        <dbReference type="PROSITE-ProRule" id="PRU00169"/>
    </source>
</evidence>
<dbReference type="InterPro" id="IPR036890">
    <property type="entry name" value="HATPase_C_sf"/>
</dbReference>
<evidence type="ECO:0000256" key="8">
    <source>
        <dbReference type="ARBA" id="ARBA00023012"/>
    </source>
</evidence>
<keyword evidence="3 9" id="KW-0597">Phosphoprotein</keyword>
<sequence length="745" mass="82336">MRPLLQGILWLLLGMAIPVPAPAQAPPERVTLQLKWHHQFQFAGYYAAQQQGYYREAGLELEIHEGQPGIDVVQEVVSGRAQFGVGTSALLLARNQGRPVVILAAIFQHSPVILVARTGAGIGSVQDLPGKRLMIEKQSDELFAYMRKEGVSESSVTLLPHTFNPEDLIEGKVDCISAYLTDEPYFFDKVRFPYLVFTPRMGGIDFYGDNLFTSDGELKAHPERVKAFREASLKGWKYAMQHPEEITDLILARYGKGRGREYLLYEAQKMNMLLQPSLVDMGYMYRGRWQHIRDTYAELGLLPKGFDLDKVLYEPEAGARQINRRLAVATAVLLGVGLLLASATLIFSRLYLRLKRETASREEAERAMRLEQEQKVQLEIQLQQARKMESLGNLAGGIAHDMNNVLGAILGIASANQEAQPSDSDTHRAFEIITRAAERGGKMVKSLLSFARQSPAEQREVNLNQIIREETELLERTTLSKIRLEMDLDPDLKPMLGDAGALTQVLMNLCVNAVDAMPDRGTLTLRTRNLGRDRIEVSVEDTGSGMPKEVLDKAMEPFFTTKEIGKGTGLGLSMVYSTVKAHHGEVALDSHLGLGTRVTLRFPACDSECRPGQAEGDSRAEAGRRALQVLLVDDDELVLGSVEHVLQSLGHIVVTAGSGEMALDRIEGGYEPDVVILDLNMPGLGGHGTLPRLRDLLPNVPILLSTGRADQSAQALVKAYPLITLLPKPFSIQSLRDHLEEVARG</sequence>
<dbReference type="Gene3D" id="1.10.287.130">
    <property type="match status" value="1"/>
</dbReference>
<dbReference type="PANTHER" id="PTHR43065:SF46">
    <property type="entry name" value="C4-DICARBOXYLATE TRANSPORT SENSOR PROTEIN DCTB"/>
    <property type="match status" value="1"/>
</dbReference>
<evidence type="ECO:0000259" key="14">
    <source>
        <dbReference type="PROSITE" id="PS50110"/>
    </source>
</evidence>
<dbReference type="Gene3D" id="3.40.190.10">
    <property type="entry name" value="Periplasmic binding protein-like II"/>
    <property type="match status" value="2"/>
</dbReference>
<feature type="domain" description="Response regulatory" evidence="14">
    <location>
        <begin position="628"/>
        <end position="743"/>
    </location>
</feature>
<dbReference type="CDD" id="cd00156">
    <property type="entry name" value="REC"/>
    <property type="match status" value="1"/>
</dbReference>
<proteinExistence type="predicted"/>
<keyword evidence="10" id="KW-0175">Coiled coil</keyword>